<evidence type="ECO:0000313" key="2">
    <source>
        <dbReference type="Proteomes" id="UP000283880"/>
    </source>
</evidence>
<protein>
    <submittedName>
        <fullName evidence="1">Uncharacterized protein</fullName>
    </submittedName>
</protein>
<dbReference type="OrthoDB" id="2057071at2"/>
<comment type="caution">
    <text evidence="1">The sequence shown here is derived from an EMBL/GenBank/DDBJ whole genome shotgun (WGS) entry which is preliminary data.</text>
</comment>
<organism evidence="1 2">
    <name type="scientific">Enterocloster asparagiformis</name>
    <dbReference type="NCBI Taxonomy" id="333367"/>
    <lineage>
        <taxon>Bacteria</taxon>
        <taxon>Bacillati</taxon>
        <taxon>Bacillota</taxon>
        <taxon>Clostridia</taxon>
        <taxon>Lachnospirales</taxon>
        <taxon>Lachnospiraceae</taxon>
        <taxon>Enterocloster</taxon>
    </lineage>
</organism>
<dbReference type="Proteomes" id="UP000283880">
    <property type="component" value="Unassembled WGS sequence"/>
</dbReference>
<reference evidence="1 2" key="1">
    <citation type="submission" date="2018-08" db="EMBL/GenBank/DDBJ databases">
        <title>A genome reference for cultivated species of the human gut microbiota.</title>
        <authorList>
            <person name="Zou Y."/>
            <person name="Xue W."/>
            <person name="Luo G."/>
        </authorList>
    </citation>
    <scope>NUCLEOTIDE SEQUENCE [LARGE SCALE GENOMIC DNA]</scope>
    <source>
        <strain evidence="1 2">AF04-15</strain>
    </source>
</reference>
<sequence>MYINTFRYTPEDVDCKLCTEYRKKTGCAACTCPWLAERIEAGVIGYREAVMETFSGCSALLPRLHLLVRLFPGALRDEAHTRRMEGMQARLGYRRHRDTPAFHAALYLLTADEDILARAANCFCKHGMEFGYARLRGVSPHGYTLFMAAKSICTGAPGIGLNDLADMEVVDPEALRLVVNAVLIARYGPAALGLRERGRTA</sequence>
<evidence type="ECO:0000313" key="1">
    <source>
        <dbReference type="EMBL" id="RGX26322.1"/>
    </source>
</evidence>
<dbReference type="EMBL" id="QSBM01000016">
    <property type="protein sequence ID" value="RGX26322.1"/>
    <property type="molecule type" value="Genomic_DNA"/>
</dbReference>
<gene>
    <name evidence="1" type="ORF">DWV29_19620</name>
</gene>
<name>A0A413FBA6_9FIRM</name>
<dbReference type="RefSeq" id="WP_007716493.1">
    <property type="nucleotide sequence ID" value="NZ_JAWRJJ010000295.1"/>
</dbReference>
<accession>A0A413FBA6</accession>
<dbReference type="AlphaFoldDB" id="A0A413FBA6"/>
<proteinExistence type="predicted"/>